<evidence type="ECO:0000313" key="3">
    <source>
        <dbReference type="Proteomes" id="UP000034917"/>
    </source>
</evidence>
<evidence type="ECO:0000313" key="2">
    <source>
        <dbReference type="EMBL" id="KKQ26498.1"/>
    </source>
</evidence>
<feature type="transmembrane region" description="Helical" evidence="1">
    <location>
        <begin position="131"/>
        <end position="150"/>
    </location>
</feature>
<dbReference type="Proteomes" id="UP000034917">
    <property type="component" value="Unassembled WGS sequence"/>
</dbReference>
<comment type="caution">
    <text evidence="2">The sequence shown here is derived from an EMBL/GenBank/DDBJ whole genome shotgun (WGS) entry which is preliminary data.</text>
</comment>
<dbReference type="CDD" id="cd04301">
    <property type="entry name" value="NAT_SF"/>
    <property type="match status" value="1"/>
</dbReference>
<proteinExistence type="predicted"/>
<protein>
    <recommendedName>
        <fullName evidence="4">N-acetyltransferase domain-containing protein</fullName>
    </recommendedName>
</protein>
<accession>A0A0G0G5V4</accession>
<keyword evidence="1" id="KW-0812">Transmembrane</keyword>
<dbReference type="EMBL" id="LBSV01000002">
    <property type="protein sequence ID" value="KKQ26498.1"/>
    <property type="molecule type" value="Genomic_DNA"/>
</dbReference>
<organism evidence="2 3">
    <name type="scientific">Candidatus Roizmanbacteria bacterium GW2011_GWC2_37_13</name>
    <dbReference type="NCBI Taxonomy" id="1618486"/>
    <lineage>
        <taxon>Bacteria</taxon>
        <taxon>Candidatus Roizmaniibacteriota</taxon>
    </lineage>
</organism>
<evidence type="ECO:0008006" key="4">
    <source>
        <dbReference type="Google" id="ProtNLM"/>
    </source>
</evidence>
<name>A0A0G0G5V4_9BACT</name>
<reference evidence="2 3" key="1">
    <citation type="journal article" date="2015" name="Nature">
        <title>rRNA introns, odd ribosomes, and small enigmatic genomes across a large radiation of phyla.</title>
        <authorList>
            <person name="Brown C.T."/>
            <person name="Hug L.A."/>
            <person name="Thomas B.C."/>
            <person name="Sharon I."/>
            <person name="Castelle C.J."/>
            <person name="Singh A."/>
            <person name="Wilkins M.J."/>
            <person name="Williams K.H."/>
            <person name="Banfield J.F."/>
        </authorList>
    </citation>
    <scope>NUCLEOTIDE SEQUENCE [LARGE SCALE GENOMIC DNA]</scope>
</reference>
<dbReference type="InterPro" id="IPR016181">
    <property type="entry name" value="Acyl_CoA_acyltransferase"/>
</dbReference>
<evidence type="ECO:0000256" key="1">
    <source>
        <dbReference type="SAM" id="Phobius"/>
    </source>
</evidence>
<feature type="transmembrane region" description="Helical" evidence="1">
    <location>
        <begin position="43"/>
        <end position="61"/>
    </location>
</feature>
<gene>
    <name evidence="2" type="ORF">US40_C0002G0032</name>
</gene>
<dbReference type="Gene3D" id="3.40.630.30">
    <property type="match status" value="1"/>
</dbReference>
<keyword evidence="1" id="KW-1133">Transmembrane helix</keyword>
<dbReference type="SUPFAM" id="SSF55729">
    <property type="entry name" value="Acyl-CoA N-acyltransferases (Nat)"/>
    <property type="match status" value="1"/>
</dbReference>
<keyword evidence="1" id="KW-0472">Membrane</keyword>
<sequence>MESVNIIKRELKDKEISLLINEIRGFSAPFYVKYKVWKSFKNNYILLINNKFAGVFVINIYKDWIKLGPFVLLKEFQGKGFGTKIFKLILRDYKKDKLFIVTPSLAVKKIVKKLQFNQVKNYFSLPLQIKIFLIIQLASYLNLTFIKEFIRKTIFLKREKPEYFIKN</sequence>
<dbReference type="AlphaFoldDB" id="A0A0G0G5V4"/>